<sequence length="218" mass="24846">MSKSYFTTGVSALFEMPTSDAERILPPHLQPIEVRPQRSILSVTAFHFRESEVGPYAQLLLSVVVPPIVGSWERHPKAGFYPFLGATSSAVSRKHMAETLRIPTHPEDIDAQFIERPDRIEVRIRSEGAPVVDVSVTQHEWYPTTHLLQSHMIDGDLRLKADVQISGHYTMHEHERGRLQLHAHPITSALTLDEVSPYPFREHWLKEGVELFHPVEQL</sequence>
<evidence type="ECO:0008006" key="3">
    <source>
        <dbReference type="Google" id="ProtNLM"/>
    </source>
</evidence>
<reference evidence="1 2" key="1">
    <citation type="submission" date="2024-02" db="EMBL/GenBank/DDBJ databases">
        <title>A novel Gemmatimonadota bacterium.</title>
        <authorList>
            <person name="Du Z.-J."/>
            <person name="Ye Y.-Q."/>
        </authorList>
    </citation>
    <scope>NUCLEOTIDE SEQUENCE [LARGE SCALE GENOMIC DNA]</scope>
    <source>
        <strain evidence="1 2">DH-20</strain>
    </source>
</reference>
<protein>
    <recommendedName>
        <fullName evidence="3">Acetoacetate decarboxylase</fullName>
    </recommendedName>
</protein>
<name>A0ABU9ED10_9BACT</name>
<gene>
    <name evidence="1" type="ORF">WI372_16610</name>
</gene>
<dbReference type="Proteomes" id="UP001484239">
    <property type="component" value="Unassembled WGS sequence"/>
</dbReference>
<organism evidence="1 2">
    <name type="scientific">Gaopeijia maritima</name>
    <dbReference type="NCBI Taxonomy" id="3119007"/>
    <lineage>
        <taxon>Bacteria</taxon>
        <taxon>Pseudomonadati</taxon>
        <taxon>Gemmatimonadota</taxon>
        <taxon>Longimicrobiia</taxon>
        <taxon>Gaopeijiales</taxon>
        <taxon>Gaopeijiaceae</taxon>
        <taxon>Gaopeijia</taxon>
    </lineage>
</organism>
<dbReference type="RefSeq" id="WP_405280254.1">
    <property type="nucleotide sequence ID" value="NZ_JBBHLI010000013.1"/>
</dbReference>
<proteinExistence type="predicted"/>
<accession>A0ABU9ED10</accession>
<evidence type="ECO:0000313" key="2">
    <source>
        <dbReference type="Proteomes" id="UP001484239"/>
    </source>
</evidence>
<comment type="caution">
    <text evidence="1">The sequence shown here is derived from an EMBL/GenBank/DDBJ whole genome shotgun (WGS) entry which is preliminary data.</text>
</comment>
<evidence type="ECO:0000313" key="1">
    <source>
        <dbReference type="EMBL" id="MEK9502618.1"/>
    </source>
</evidence>
<dbReference type="EMBL" id="JBBHLI010000013">
    <property type="protein sequence ID" value="MEK9502618.1"/>
    <property type="molecule type" value="Genomic_DNA"/>
</dbReference>
<keyword evidence="2" id="KW-1185">Reference proteome</keyword>